<reference evidence="2" key="2">
    <citation type="journal article" date="2024" name="Antonie Van Leeuwenhoek">
        <title>Roseihalotalea indica gen. nov., sp. nov., a halophilic Bacteroidetes from mesopelagic Southwest Indian Ocean with higher carbohydrate metabolic potential.</title>
        <authorList>
            <person name="Chen B."/>
            <person name="Zhang M."/>
            <person name="Lin D."/>
            <person name="Ye J."/>
            <person name="Tang K."/>
        </authorList>
    </citation>
    <scope>NUCLEOTIDE SEQUENCE</scope>
    <source>
        <strain evidence="2">TK19036</strain>
    </source>
</reference>
<reference evidence="2" key="1">
    <citation type="journal article" date="2023" name="Comput. Struct. Biotechnol. J.">
        <title>Discovery of a novel marine Bacteroidetes with a rich repertoire of carbohydrate-active enzymes.</title>
        <authorList>
            <person name="Chen B."/>
            <person name="Liu G."/>
            <person name="Chen Q."/>
            <person name="Wang H."/>
            <person name="Liu L."/>
            <person name="Tang K."/>
        </authorList>
    </citation>
    <scope>NUCLEOTIDE SEQUENCE</scope>
    <source>
        <strain evidence="2">TK19036</strain>
    </source>
</reference>
<dbReference type="Pfam" id="PF00534">
    <property type="entry name" value="Glycos_transf_1"/>
    <property type="match status" value="1"/>
</dbReference>
<dbReference type="PANTHER" id="PTHR45947">
    <property type="entry name" value="SULFOQUINOVOSYL TRANSFERASE SQD2"/>
    <property type="match status" value="1"/>
</dbReference>
<dbReference type="SUPFAM" id="SSF53756">
    <property type="entry name" value="UDP-Glycosyltransferase/glycogen phosphorylase"/>
    <property type="match status" value="1"/>
</dbReference>
<sequence>MKIVIISLVPAPYRNPVFERINKKFGNNFTVIYCTQTEPLRGWKYEISTYNHIYLKDNYKENTRRDKRLFVHNNLDVWGHLLRIKPDVVISCGFNPTHLYGWLYTVLFRKKHIVWIEGWKMIDDRLTSTHIWVRKMVYKYTQAYIGPGERTAESYRSYGAKDKQIFYSPLFADAEKFNQYIPWQDRQYDLMFSGQLYQRKMPLFFAEVAKQVHKVFPKLKVLVAGDGPDKDKMLAILDSANVAYEFPGFLPYEELPHYYASSKIFLFPTELDAWGTVANEALATGTPVITTPYAGVADDLVKSDENGYVLEAEVNKWADKIIALLSDQNMWQRFSDASRETLTHFNQEKAAQGIIDACYYVLNASPQKKQYQS</sequence>
<evidence type="ECO:0000259" key="1">
    <source>
        <dbReference type="Pfam" id="PF00534"/>
    </source>
</evidence>
<gene>
    <name evidence="2" type="ORF">K4G66_20170</name>
</gene>
<dbReference type="Gene3D" id="3.40.50.2000">
    <property type="entry name" value="Glycogen Phosphorylase B"/>
    <property type="match status" value="2"/>
</dbReference>
<accession>A0AA49GIN7</accession>
<dbReference type="PANTHER" id="PTHR45947:SF3">
    <property type="entry name" value="SULFOQUINOVOSYL TRANSFERASE SQD2"/>
    <property type="match status" value="1"/>
</dbReference>
<proteinExistence type="predicted"/>
<dbReference type="EMBL" id="CP120682">
    <property type="protein sequence ID" value="WKN34693.1"/>
    <property type="molecule type" value="Genomic_DNA"/>
</dbReference>
<feature type="domain" description="Glycosyl transferase family 1" evidence="1">
    <location>
        <begin position="178"/>
        <end position="340"/>
    </location>
</feature>
<name>A0AA49GIN7_9BACT</name>
<dbReference type="InterPro" id="IPR050194">
    <property type="entry name" value="Glycosyltransferase_grp1"/>
</dbReference>
<protein>
    <submittedName>
        <fullName evidence="2">Glycosyltransferase family 4 protein</fullName>
    </submittedName>
</protein>
<dbReference type="InterPro" id="IPR001296">
    <property type="entry name" value="Glyco_trans_1"/>
</dbReference>
<dbReference type="CDD" id="cd03801">
    <property type="entry name" value="GT4_PimA-like"/>
    <property type="match status" value="1"/>
</dbReference>
<organism evidence="2">
    <name type="scientific">Roseihalotalea indica</name>
    <dbReference type="NCBI Taxonomy" id="2867963"/>
    <lineage>
        <taxon>Bacteria</taxon>
        <taxon>Pseudomonadati</taxon>
        <taxon>Bacteroidota</taxon>
        <taxon>Cytophagia</taxon>
        <taxon>Cytophagales</taxon>
        <taxon>Catalimonadaceae</taxon>
        <taxon>Roseihalotalea</taxon>
    </lineage>
</organism>
<dbReference type="GO" id="GO:0016757">
    <property type="term" value="F:glycosyltransferase activity"/>
    <property type="evidence" value="ECO:0007669"/>
    <property type="project" value="InterPro"/>
</dbReference>
<dbReference type="AlphaFoldDB" id="A0AA49GIN7"/>
<evidence type="ECO:0000313" key="2">
    <source>
        <dbReference type="EMBL" id="WKN34693.1"/>
    </source>
</evidence>